<dbReference type="InterPro" id="IPR011992">
    <property type="entry name" value="EF-hand-dom_pair"/>
</dbReference>
<comment type="caution">
    <text evidence="3">The sequence shown here is derived from an EMBL/GenBank/DDBJ whole genome shotgun (WGS) entry which is preliminary data.</text>
</comment>
<dbReference type="Pfam" id="PF13405">
    <property type="entry name" value="EF-hand_6"/>
    <property type="match status" value="1"/>
</dbReference>
<dbReference type="InterPro" id="IPR050230">
    <property type="entry name" value="CALM/Myosin/TropC-like"/>
</dbReference>
<organism evidence="3 4">
    <name type="scientific">Aldrovandia affinis</name>
    <dbReference type="NCBI Taxonomy" id="143900"/>
    <lineage>
        <taxon>Eukaryota</taxon>
        <taxon>Metazoa</taxon>
        <taxon>Chordata</taxon>
        <taxon>Craniata</taxon>
        <taxon>Vertebrata</taxon>
        <taxon>Euteleostomi</taxon>
        <taxon>Actinopterygii</taxon>
        <taxon>Neopterygii</taxon>
        <taxon>Teleostei</taxon>
        <taxon>Notacanthiformes</taxon>
        <taxon>Halosauridae</taxon>
        <taxon>Aldrovandia</taxon>
    </lineage>
</organism>
<keyword evidence="4" id="KW-1185">Reference proteome</keyword>
<reference evidence="3" key="1">
    <citation type="journal article" date="2023" name="Science">
        <title>Genome structures resolve the early diversification of teleost fishes.</title>
        <authorList>
            <person name="Parey E."/>
            <person name="Louis A."/>
            <person name="Montfort J."/>
            <person name="Bouchez O."/>
            <person name="Roques C."/>
            <person name="Iampietro C."/>
            <person name="Lluch J."/>
            <person name="Castinel A."/>
            <person name="Donnadieu C."/>
            <person name="Desvignes T."/>
            <person name="Floi Bucao C."/>
            <person name="Jouanno E."/>
            <person name="Wen M."/>
            <person name="Mejri S."/>
            <person name="Dirks R."/>
            <person name="Jansen H."/>
            <person name="Henkel C."/>
            <person name="Chen W.J."/>
            <person name="Zahm M."/>
            <person name="Cabau C."/>
            <person name="Klopp C."/>
            <person name="Thompson A.W."/>
            <person name="Robinson-Rechavi M."/>
            <person name="Braasch I."/>
            <person name="Lecointre G."/>
            <person name="Bobe J."/>
            <person name="Postlethwait J.H."/>
            <person name="Berthelot C."/>
            <person name="Roest Crollius H."/>
            <person name="Guiguen Y."/>
        </authorList>
    </citation>
    <scope>NUCLEOTIDE SEQUENCE</scope>
    <source>
        <strain evidence="3">NC1722</strain>
    </source>
</reference>
<dbReference type="GO" id="GO:0016460">
    <property type="term" value="C:myosin II complex"/>
    <property type="evidence" value="ECO:0007669"/>
    <property type="project" value="TreeGrafter"/>
</dbReference>
<dbReference type="PANTHER" id="PTHR23048">
    <property type="entry name" value="MYOSIN LIGHT CHAIN 1, 3"/>
    <property type="match status" value="1"/>
</dbReference>
<protein>
    <recommendedName>
        <fullName evidence="2">EF-hand domain-containing protein</fullName>
    </recommendedName>
</protein>
<evidence type="ECO:0000313" key="3">
    <source>
        <dbReference type="EMBL" id="KAJ8384839.1"/>
    </source>
</evidence>
<dbReference type="EMBL" id="JAINUG010000264">
    <property type="protein sequence ID" value="KAJ8384839.1"/>
    <property type="molecule type" value="Genomic_DNA"/>
</dbReference>
<gene>
    <name evidence="3" type="ORF">AAFF_G00198260</name>
</gene>
<dbReference type="Gene3D" id="1.10.238.10">
    <property type="entry name" value="EF-hand"/>
    <property type="match status" value="2"/>
</dbReference>
<dbReference type="AlphaFoldDB" id="A0AAD7W6N1"/>
<dbReference type="FunFam" id="1.10.238.10:FF:000001">
    <property type="entry name" value="Calmodulin 1"/>
    <property type="match status" value="1"/>
</dbReference>
<sequence>MFYEEGNGDVKTLELERLMSLLVINPTKRELTQMAKDVNKDGKGAFNCDSFLGLMAQYHQRAKNHDAELRVAFKVFDKDSKGYIDWDTLK</sequence>
<dbReference type="Proteomes" id="UP001221898">
    <property type="component" value="Unassembled WGS sequence"/>
</dbReference>
<dbReference type="GO" id="GO:0005509">
    <property type="term" value="F:calcium ion binding"/>
    <property type="evidence" value="ECO:0007669"/>
    <property type="project" value="InterPro"/>
</dbReference>
<evidence type="ECO:0000313" key="4">
    <source>
        <dbReference type="Proteomes" id="UP001221898"/>
    </source>
</evidence>
<accession>A0AAD7W6N1</accession>
<dbReference type="PROSITE" id="PS50222">
    <property type="entry name" value="EF_HAND_2"/>
    <property type="match status" value="1"/>
</dbReference>
<proteinExistence type="inferred from homology"/>
<dbReference type="PANTHER" id="PTHR23048:SF56">
    <property type="entry name" value="CALMODULIN 2"/>
    <property type="match status" value="1"/>
</dbReference>
<evidence type="ECO:0000259" key="2">
    <source>
        <dbReference type="PROSITE" id="PS50222"/>
    </source>
</evidence>
<feature type="domain" description="EF-hand" evidence="2">
    <location>
        <begin position="64"/>
        <end position="90"/>
    </location>
</feature>
<name>A0AAD7W6N1_9TELE</name>
<dbReference type="InterPro" id="IPR002048">
    <property type="entry name" value="EF_hand_dom"/>
</dbReference>
<dbReference type="SUPFAM" id="SSF47473">
    <property type="entry name" value="EF-hand"/>
    <property type="match status" value="1"/>
</dbReference>
<comment type="similarity">
    <text evidence="1">Belongs to the calmodulin family. Calglandulin subfamily.</text>
</comment>
<evidence type="ECO:0000256" key="1">
    <source>
        <dbReference type="ARBA" id="ARBA00006182"/>
    </source>
</evidence>